<dbReference type="Proteomes" id="UP000730618">
    <property type="component" value="Unassembled WGS sequence"/>
</dbReference>
<sequence>MANFVVIHGIWESGIFVLIQEYYQGQQILPKSIFDEAVKVLLQQALTKPYHEMDFFGGY</sequence>
<name>A0ABM8VQP6_9BACL</name>
<comment type="caution">
    <text evidence="1">The sequence shown here is derived from an EMBL/GenBank/DDBJ whole genome shotgun (WGS) entry which is preliminary data.</text>
</comment>
<organism evidence="1 2">
    <name type="scientific">Paenibacillus allorhizosphaerae</name>
    <dbReference type="NCBI Taxonomy" id="2849866"/>
    <lineage>
        <taxon>Bacteria</taxon>
        <taxon>Bacillati</taxon>
        <taxon>Bacillota</taxon>
        <taxon>Bacilli</taxon>
        <taxon>Bacillales</taxon>
        <taxon>Paenibacillaceae</taxon>
        <taxon>Paenibacillus</taxon>
    </lineage>
</organism>
<evidence type="ECO:0000313" key="2">
    <source>
        <dbReference type="Proteomes" id="UP000730618"/>
    </source>
</evidence>
<proteinExistence type="predicted"/>
<gene>
    <name evidence="1" type="ORF">PAECIP111802_05754</name>
</gene>
<reference evidence="1 2" key="1">
    <citation type="submission" date="2021-06" db="EMBL/GenBank/DDBJ databases">
        <authorList>
            <person name="Criscuolo A."/>
        </authorList>
    </citation>
    <scope>NUCLEOTIDE SEQUENCE [LARGE SCALE GENOMIC DNA]</scope>
    <source>
        <strain evidence="2">CIP 111802</strain>
    </source>
</reference>
<dbReference type="EMBL" id="CAJVCE010000022">
    <property type="protein sequence ID" value="CAG7654369.1"/>
    <property type="molecule type" value="Genomic_DNA"/>
</dbReference>
<accession>A0ABM8VQP6</accession>
<keyword evidence="2" id="KW-1185">Reference proteome</keyword>
<evidence type="ECO:0000313" key="1">
    <source>
        <dbReference type="EMBL" id="CAG7654369.1"/>
    </source>
</evidence>
<protein>
    <submittedName>
        <fullName evidence="1">Uncharacterized protein</fullName>
    </submittedName>
</protein>